<dbReference type="RefSeq" id="WP_272011581.1">
    <property type="nucleotide sequence ID" value="NZ_JAQNDN010000028.1"/>
</dbReference>
<name>A0ABT5BP84_9BACT</name>
<keyword evidence="3" id="KW-1185">Reference proteome</keyword>
<sequence length="619" mass="67130">MKKGQFGLCGVVLAACTSAAPRPEADPAPQNVAAKPDPQESALPFTATPASRFDSSPVDRLGTPVLVHLLIPRPAEWMAELQQHVVPSRFAPMSTPEGLLSLIAMGAGLPAKLVENTDLTRPFGCTFGPMSSEPESACVFSYRGGAKEFAQDIGAGPADGHLGTFKAGQFSVYIDALGDDVVLSDRAGTFGLTAKYIETNLVRRAHTVEPDLEIVLFPPDLLPSLRPLVAQQMTNTHAEYAGKILTYENAAVRKALEAGASYERSVDQLSLEKLAEYSQVTLFADLAHGRFALGAHGLPRPGGRFPRESLSHGRHLDYELAAGFPREVLGLLTFDMDPWALPAINRHYSGWITEGEVQFSIQIFAALWAAASGGSQAKAEKALTRHLQEERSLYSGSAMWAAIEHPGVPLALIGARRLVPGQTGRDSWRAWARRMDDGFLGGTLAEFFTWSFTPDAWRLDGVEVDRWSIHLRKEKPPRIASSLSPRTLALFDAGLVIDRLERDGHVYYVVAPGAEEAVFRRLFAAQAGDRRLGDEQRFTSLRARDPQAHFLFAGDVQRIRAVVAAWPDLKAAFGLDAFAATPIGDGLDDLAVRFAETEQGEVRGELVVGPGLLKALRGP</sequence>
<evidence type="ECO:0008006" key="4">
    <source>
        <dbReference type="Google" id="ProtNLM"/>
    </source>
</evidence>
<organism evidence="2 3">
    <name type="scientific">Nannocystis radixulma</name>
    <dbReference type="NCBI Taxonomy" id="2995305"/>
    <lineage>
        <taxon>Bacteria</taxon>
        <taxon>Pseudomonadati</taxon>
        <taxon>Myxococcota</taxon>
        <taxon>Polyangia</taxon>
        <taxon>Nannocystales</taxon>
        <taxon>Nannocystaceae</taxon>
        <taxon>Nannocystis</taxon>
    </lineage>
</organism>
<evidence type="ECO:0000313" key="3">
    <source>
        <dbReference type="Proteomes" id="UP001217838"/>
    </source>
</evidence>
<dbReference type="Proteomes" id="UP001217838">
    <property type="component" value="Unassembled WGS sequence"/>
</dbReference>
<comment type="caution">
    <text evidence="2">The sequence shown here is derived from an EMBL/GenBank/DDBJ whole genome shotgun (WGS) entry which is preliminary data.</text>
</comment>
<dbReference type="PROSITE" id="PS51257">
    <property type="entry name" value="PROKAR_LIPOPROTEIN"/>
    <property type="match status" value="1"/>
</dbReference>
<proteinExistence type="predicted"/>
<evidence type="ECO:0000313" key="2">
    <source>
        <dbReference type="EMBL" id="MDC0675912.1"/>
    </source>
</evidence>
<feature type="region of interest" description="Disordered" evidence="1">
    <location>
        <begin position="21"/>
        <end position="56"/>
    </location>
</feature>
<accession>A0ABT5BP84</accession>
<evidence type="ECO:0000256" key="1">
    <source>
        <dbReference type="SAM" id="MobiDB-lite"/>
    </source>
</evidence>
<reference evidence="2 3" key="1">
    <citation type="submission" date="2022-11" db="EMBL/GenBank/DDBJ databases">
        <title>Minimal conservation of predation-associated metabolite biosynthetic gene clusters underscores biosynthetic potential of Myxococcota including descriptions for ten novel species: Archangium lansinium sp. nov., Myxococcus landrumus sp. nov., Nannocystis bai.</title>
        <authorList>
            <person name="Ahearne A."/>
            <person name="Stevens C."/>
            <person name="Dowd S."/>
        </authorList>
    </citation>
    <scope>NUCLEOTIDE SEQUENCE [LARGE SCALE GENOMIC DNA]</scope>
    <source>
        <strain evidence="2 3">NCELM</strain>
    </source>
</reference>
<protein>
    <recommendedName>
        <fullName evidence="4">DUF3352 domain-containing protein</fullName>
    </recommendedName>
</protein>
<dbReference type="EMBL" id="JAQNDN010000028">
    <property type="protein sequence ID" value="MDC0675912.1"/>
    <property type="molecule type" value="Genomic_DNA"/>
</dbReference>
<gene>
    <name evidence="2" type="ORF">POL58_49740</name>
</gene>